<organism evidence="2 3">
    <name type="scientific">Thyridium curvatum</name>
    <dbReference type="NCBI Taxonomy" id="1093900"/>
    <lineage>
        <taxon>Eukaryota</taxon>
        <taxon>Fungi</taxon>
        <taxon>Dikarya</taxon>
        <taxon>Ascomycota</taxon>
        <taxon>Pezizomycotina</taxon>
        <taxon>Sordariomycetes</taxon>
        <taxon>Sordariomycetidae</taxon>
        <taxon>Thyridiales</taxon>
        <taxon>Thyridiaceae</taxon>
        <taxon>Thyridium</taxon>
    </lineage>
</organism>
<name>A0A507BP70_9PEZI</name>
<reference evidence="2 3" key="1">
    <citation type="submission" date="2019-06" db="EMBL/GenBank/DDBJ databases">
        <title>Draft genome sequence of the filamentous fungus Phialemoniopsis curvata isolated from diesel fuel.</title>
        <authorList>
            <person name="Varaljay V.A."/>
            <person name="Lyon W.J."/>
            <person name="Crouch A.L."/>
            <person name="Drake C.E."/>
            <person name="Hollomon J.M."/>
            <person name="Nadeau L.J."/>
            <person name="Nunn H.S."/>
            <person name="Stevenson B.S."/>
            <person name="Bojanowski C.L."/>
            <person name="Crookes-Goodson W.J."/>
        </authorList>
    </citation>
    <scope>NUCLEOTIDE SEQUENCE [LARGE SCALE GENOMIC DNA]</scope>
    <source>
        <strain evidence="2 3">D216</strain>
    </source>
</reference>
<feature type="region of interest" description="Disordered" evidence="1">
    <location>
        <begin position="260"/>
        <end position="282"/>
    </location>
</feature>
<dbReference type="Proteomes" id="UP000319257">
    <property type="component" value="Unassembled WGS sequence"/>
</dbReference>
<feature type="region of interest" description="Disordered" evidence="1">
    <location>
        <begin position="113"/>
        <end position="166"/>
    </location>
</feature>
<dbReference type="GeneID" id="41969902"/>
<protein>
    <submittedName>
        <fullName evidence="2">Uncharacterized protein</fullName>
    </submittedName>
</protein>
<evidence type="ECO:0000313" key="3">
    <source>
        <dbReference type="Proteomes" id="UP000319257"/>
    </source>
</evidence>
<evidence type="ECO:0000313" key="2">
    <source>
        <dbReference type="EMBL" id="TPX18598.1"/>
    </source>
</evidence>
<accession>A0A507BP70</accession>
<dbReference type="InParanoid" id="A0A507BP70"/>
<keyword evidence="3" id="KW-1185">Reference proteome</keyword>
<feature type="compositionally biased region" description="Basic and acidic residues" evidence="1">
    <location>
        <begin position="260"/>
        <end position="273"/>
    </location>
</feature>
<comment type="caution">
    <text evidence="2">The sequence shown here is derived from an EMBL/GenBank/DDBJ whole genome shotgun (WGS) entry which is preliminary data.</text>
</comment>
<dbReference type="AlphaFoldDB" id="A0A507BP70"/>
<sequence length="282" mass="31765">MSLSRRQEAKLVPLFQEDLENRSDVVTYSSVNEAENRSFKAVSPPNSQHAAKLAQLAIAIQSKEKPEPRPNKWSRYLPQPVSRLLLGDGHEEASSQPAPRHTVATQQYLSYQSSDGQQADFPEAGPHHRRAQMPSMPRHERQPVDQQRHQQWTPQQTQQYATAQSYHQQTYYPNHSHTGYTHQETDYIAHRGPDTDATAVGVVVQRSRDASDKEIPRVTRHRTEDRTAYKVSRGGGSMQVSAPLGSSEAGLFDAIAEAHSARQDGEVVQDRNSKSLRRSRLS</sequence>
<feature type="compositionally biased region" description="Basic and acidic residues" evidence="1">
    <location>
        <begin position="137"/>
        <end position="148"/>
    </location>
</feature>
<dbReference type="EMBL" id="SKBQ01000010">
    <property type="protein sequence ID" value="TPX18598.1"/>
    <property type="molecule type" value="Genomic_DNA"/>
</dbReference>
<proteinExistence type="predicted"/>
<evidence type="ECO:0000256" key="1">
    <source>
        <dbReference type="SAM" id="MobiDB-lite"/>
    </source>
</evidence>
<gene>
    <name evidence="2" type="ORF">E0L32_002455</name>
</gene>
<dbReference type="OrthoDB" id="3561641at2759"/>
<dbReference type="RefSeq" id="XP_031000309.1">
    <property type="nucleotide sequence ID" value="XM_031136646.1"/>
</dbReference>
<feature type="compositionally biased region" description="Low complexity" evidence="1">
    <location>
        <begin position="149"/>
        <end position="166"/>
    </location>
</feature>